<dbReference type="EMBL" id="FWEV01000044">
    <property type="protein sequence ID" value="SLM28477.1"/>
    <property type="molecule type" value="Genomic_DNA"/>
</dbReference>
<dbReference type="PANTHER" id="PTHR34322:SF2">
    <property type="entry name" value="TRANSPOSASE IS200-LIKE DOMAIN-CONTAINING PROTEIN"/>
    <property type="match status" value="1"/>
</dbReference>
<dbReference type="Gene3D" id="3.30.70.1290">
    <property type="entry name" value="Transposase IS200-like"/>
    <property type="match status" value="1"/>
</dbReference>
<reference evidence="2 3" key="1">
    <citation type="submission" date="2017-03" db="EMBL/GenBank/DDBJ databases">
        <authorList>
            <person name="Afonso C.L."/>
            <person name="Miller P.J."/>
            <person name="Scott M.A."/>
            <person name="Spackman E."/>
            <person name="Goraichik I."/>
            <person name="Dimitrov K.M."/>
            <person name="Suarez D.L."/>
            <person name="Swayne D.E."/>
        </authorList>
    </citation>
    <scope>NUCLEOTIDE SEQUENCE [LARGE SCALE GENOMIC DNA]</scope>
    <source>
        <strain evidence="2">PRJEB14757</strain>
    </source>
</reference>
<dbReference type="GO" id="GO:0003677">
    <property type="term" value="F:DNA binding"/>
    <property type="evidence" value="ECO:0007669"/>
    <property type="project" value="InterPro"/>
</dbReference>
<keyword evidence="3" id="KW-1185">Reference proteome</keyword>
<evidence type="ECO:0000313" key="2">
    <source>
        <dbReference type="EMBL" id="SLM28477.1"/>
    </source>
</evidence>
<accession>A0A1W1H7M8</accession>
<feature type="domain" description="Transposase IS200-like" evidence="1">
    <location>
        <begin position="30"/>
        <end position="134"/>
    </location>
</feature>
<evidence type="ECO:0000259" key="1">
    <source>
        <dbReference type="SMART" id="SM01321"/>
    </source>
</evidence>
<protein>
    <recommendedName>
        <fullName evidence="1">Transposase IS200-like domain-containing protein</fullName>
    </recommendedName>
</protein>
<dbReference type="GO" id="GO:0004803">
    <property type="term" value="F:transposase activity"/>
    <property type="evidence" value="ECO:0007669"/>
    <property type="project" value="InterPro"/>
</dbReference>
<dbReference type="SMART" id="SM01321">
    <property type="entry name" value="Y1_Tnp"/>
    <property type="match status" value="1"/>
</dbReference>
<dbReference type="GO" id="GO:0006313">
    <property type="term" value="P:DNA transposition"/>
    <property type="evidence" value="ECO:0007669"/>
    <property type="project" value="InterPro"/>
</dbReference>
<dbReference type="STRING" id="1246637.MTBBW1_1380024"/>
<proteinExistence type="predicted"/>
<gene>
    <name evidence="2" type="ORF">MTBBW1_1380024</name>
</gene>
<dbReference type="AlphaFoldDB" id="A0A1W1H7M8"/>
<sequence>MPQYKGLISNFLTPKSENGTSKKTLYSWPVVAHNHRCNQREFLLKFAKDKRVWIQWLFESKRRYGLTILNYVVTSNHIHLLVVDNGVRETIPKPIQLTAGRCAQEYNLRKNRKGAYWEYRYHAAAIESGRHLSNMS</sequence>
<dbReference type="PANTHER" id="PTHR34322">
    <property type="entry name" value="TRANSPOSASE, Y1_TNP DOMAIN-CONTAINING"/>
    <property type="match status" value="1"/>
</dbReference>
<dbReference type="Proteomes" id="UP000191931">
    <property type="component" value="Unassembled WGS sequence"/>
</dbReference>
<name>A0A1W1H7M8_9BACT</name>
<organism evidence="2 3">
    <name type="scientific">Desulfamplus magnetovallimortis</name>
    <dbReference type="NCBI Taxonomy" id="1246637"/>
    <lineage>
        <taxon>Bacteria</taxon>
        <taxon>Pseudomonadati</taxon>
        <taxon>Thermodesulfobacteriota</taxon>
        <taxon>Desulfobacteria</taxon>
        <taxon>Desulfobacterales</taxon>
        <taxon>Desulfobacteraceae</taxon>
        <taxon>Desulfamplus</taxon>
    </lineage>
</organism>
<dbReference type="SUPFAM" id="SSF143422">
    <property type="entry name" value="Transposase IS200-like"/>
    <property type="match status" value="1"/>
</dbReference>
<evidence type="ECO:0000313" key="3">
    <source>
        <dbReference type="Proteomes" id="UP000191931"/>
    </source>
</evidence>
<dbReference type="InterPro" id="IPR002686">
    <property type="entry name" value="Transposase_17"/>
</dbReference>
<dbReference type="InterPro" id="IPR036515">
    <property type="entry name" value="Transposase_17_sf"/>
</dbReference>
<dbReference type="Pfam" id="PF01797">
    <property type="entry name" value="Y1_Tnp"/>
    <property type="match status" value="1"/>
</dbReference>